<evidence type="ECO:0000256" key="3">
    <source>
        <dbReference type="PIRSR" id="PIRSR601461-1"/>
    </source>
</evidence>
<dbReference type="PRINTS" id="PR00792">
    <property type="entry name" value="PEPSIN"/>
</dbReference>
<dbReference type="GO" id="GO:0006508">
    <property type="term" value="P:proteolysis"/>
    <property type="evidence" value="ECO:0007669"/>
    <property type="project" value="UniProtKB-KW"/>
</dbReference>
<dbReference type="InterPro" id="IPR001969">
    <property type="entry name" value="Aspartic_peptidase_AS"/>
</dbReference>
<evidence type="ECO:0000313" key="9">
    <source>
        <dbReference type="EMBL" id="OLL26938.1"/>
    </source>
</evidence>
<dbReference type="PANTHER" id="PTHR47966:SF51">
    <property type="entry name" value="BETA-SITE APP-CLEAVING ENZYME, ISOFORM A-RELATED"/>
    <property type="match status" value="1"/>
</dbReference>
<evidence type="ECO:0000256" key="2">
    <source>
        <dbReference type="ARBA" id="ARBA00022750"/>
    </source>
</evidence>
<dbReference type="OrthoDB" id="771136at2759"/>
<proteinExistence type="inferred from homology"/>
<comment type="caution">
    <text evidence="9">The sequence shown here is derived from an EMBL/GenBank/DDBJ whole genome shotgun (WGS) entry which is preliminary data.</text>
</comment>
<dbReference type="AlphaFoldDB" id="A0A1U7LWE1"/>
<keyword evidence="5" id="KW-0645">Protease</keyword>
<sequence>MKLLLLVSTLALPALIFGRGLGHFETIQLKRDHLPSRLVKRGDTTIPLLPNAFARTITMEVSVGSNSNSTMGTTGAQSIRVIVDTGSSELWFPISNTQGCTEHPTLCELFGTYQSSLSATFRFKNDFFQISYLDGTSSSGIYFTDRFSLGGFTLANQTMGEANDTTILPGIIGFGYPPPDTPDNQARGLVYPRFLQQLVSQGSINAAAFSININNIDASQGTLLIGAIDTTQYVGPLHAVPIQKSSDGTFDSYNVLLSAFVIADQNGNEQVFNANNALGHIDSGSEDGELPLDVFTALVAVTNAVPHPDLGLYLVDCSLQSCKNLKILISFGSLTNFTVEAANMISPAFDSSGNRIMNPDGSQACTIPFSQPSDPGGPLFIGQGLLRPAYIVFDQSNNQIAFSQSIIAQTSHAKRQNSGIIVIPSGGVLTIPGGVAIYDPSAQDGSAVIPTVAPTASVTVLPLSSTASAVTSAQTSVATSTSRSTDSSGQIFNVLYSNTIIINDPILQPVVVTGANGQLTTTYSSLPQIQTIGSTVVRTEPCHCQAVATPANGIVINALNGQGAQPQAAAQAQATAGASANSNNSGQGSSSAAASSGSSNSLASSSGNGAAQANAGTGSVAAAVANSNSIANANVNTNSNVKSNTTASTIFKGEGKRASLSNYVGPVVFVSLGLLL</sequence>
<dbReference type="Pfam" id="PF00026">
    <property type="entry name" value="Asp"/>
    <property type="match status" value="1"/>
</dbReference>
<keyword evidence="5" id="KW-0378">Hydrolase</keyword>
<comment type="similarity">
    <text evidence="1 5">Belongs to the peptidase A1 family.</text>
</comment>
<feature type="domain" description="Peptidase A1" evidence="8">
    <location>
        <begin position="65"/>
        <end position="403"/>
    </location>
</feature>
<evidence type="ECO:0000313" key="10">
    <source>
        <dbReference type="Proteomes" id="UP000186594"/>
    </source>
</evidence>
<dbReference type="InterPro" id="IPR001461">
    <property type="entry name" value="Aspartic_peptidase_A1"/>
</dbReference>
<organism evidence="9 10">
    <name type="scientific">Neolecta irregularis (strain DAH-3)</name>
    <dbReference type="NCBI Taxonomy" id="1198029"/>
    <lineage>
        <taxon>Eukaryota</taxon>
        <taxon>Fungi</taxon>
        <taxon>Dikarya</taxon>
        <taxon>Ascomycota</taxon>
        <taxon>Taphrinomycotina</taxon>
        <taxon>Neolectales</taxon>
        <taxon>Neolectaceae</taxon>
        <taxon>Neolecta</taxon>
    </lineage>
</organism>
<evidence type="ECO:0000256" key="6">
    <source>
        <dbReference type="SAM" id="MobiDB-lite"/>
    </source>
</evidence>
<keyword evidence="4" id="KW-1015">Disulfide bond</keyword>
<keyword evidence="7" id="KW-0732">Signal</keyword>
<dbReference type="PROSITE" id="PS00141">
    <property type="entry name" value="ASP_PROTEASE"/>
    <property type="match status" value="1"/>
</dbReference>
<feature type="active site" evidence="3">
    <location>
        <position position="84"/>
    </location>
</feature>
<keyword evidence="2 5" id="KW-0064">Aspartyl protease</keyword>
<gene>
    <name evidence="9" type="ORF">NEOLI_000729</name>
</gene>
<dbReference type="PANTHER" id="PTHR47966">
    <property type="entry name" value="BETA-SITE APP-CLEAVING ENZYME, ISOFORM A-RELATED"/>
    <property type="match status" value="1"/>
</dbReference>
<protein>
    <submittedName>
        <fullName evidence="9">Putative aspartic-type endopeptidase opsB</fullName>
    </submittedName>
</protein>
<dbReference type="STRING" id="1198029.A0A1U7LWE1"/>
<evidence type="ECO:0000256" key="7">
    <source>
        <dbReference type="SAM" id="SignalP"/>
    </source>
</evidence>
<reference evidence="9 10" key="1">
    <citation type="submission" date="2016-04" db="EMBL/GenBank/DDBJ databases">
        <title>Evolutionary innovation and constraint leading to complex multicellularity in the Ascomycota.</title>
        <authorList>
            <person name="Cisse O."/>
            <person name="Nguyen A."/>
            <person name="Hewitt D.A."/>
            <person name="Jedd G."/>
            <person name="Stajich J.E."/>
        </authorList>
    </citation>
    <scope>NUCLEOTIDE SEQUENCE [LARGE SCALE GENOMIC DNA]</scope>
    <source>
        <strain evidence="9 10">DAH-3</strain>
    </source>
</reference>
<evidence type="ECO:0000256" key="4">
    <source>
        <dbReference type="PIRSR" id="PIRSR601461-2"/>
    </source>
</evidence>
<dbReference type="Gene3D" id="2.40.70.10">
    <property type="entry name" value="Acid Proteases"/>
    <property type="match status" value="2"/>
</dbReference>
<feature type="active site" evidence="3">
    <location>
        <position position="282"/>
    </location>
</feature>
<dbReference type="SUPFAM" id="SSF50630">
    <property type="entry name" value="Acid proteases"/>
    <property type="match status" value="1"/>
</dbReference>
<dbReference type="PROSITE" id="PS51767">
    <property type="entry name" value="PEPTIDASE_A1"/>
    <property type="match status" value="1"/>
</dbReference>
<name>A0A1U7LWE1_NEOID</name>
<dbReference type="GO" id="GO:0004190">
    <property type="term" value="F:aspartic-type endopeptidase activity"/>
    <property type="evidence" value="ECO:0007669"/>
    <property type="project" value="UniProtKB-KW"/>
</dbReference>
<dbReference type="InterPro" id="IPR021109">
    <property type="entry name" value="Peptidase_aspartic_dom_sf"/>
</dbReference>
<dbReference type="EMBL" id="LXFE01000132">
    <property type="protein sequence ID" value="OLL26938.1"/>
    <property type="molecule type" value="Genomic_DNA"/>
</dbReference>
<feature type="chain" id="PRO_5012979253" evidence="7">
    <location>
        <begin position="19"/>
        <end position="676"/>
    </location>
</feature>
<dbReference type="OMA" id="FYLANIE"/>
<feature type="region of interest" description="Disordered" evidence="6">
    <location>
        <begin position="575"/>
        <end position="610"/>
    </location>
</feature>
<evidence type="ECO:0000259" key="8">
    <source>
        <dbReference type="PROSITE" id="PS51767"/>
    </source>
</evidence>
<feature type="disulfide bond" evidence="4">
    <location>
        <begin position="317"/>
        <end position="365"/>
    </location>
</feature>
<dbReference type="Proteomes" id="UP000186594">
    <property type="component" value="Unassembled WGS sequence"/>
</dbReference>
<evidence type="ECO:0000256" key="5">
    <source>
        <dbReference type="RuleBase" id="RU000454"/>
    </source>
</evidence>
<dbReference type="InterPro" id="IPR033121">
    <property type="entry name" value="PEPTIDASE_A1"/>
</dbReference>
<feature type="signal peptide" evidence="7">
    <location>
        <begin position="1"/>
        <end position="18"/>
    </location>
</feature>
<accession>A0A1U7LWE1</accession>
<evidence type="ECO:0000256" key="1">
    <source>
        <dbReference type="ARBA" id="ARBA00007447"/>
    </source>
</evidence>
<keyword evidence="10" id="KW-1185">Reference proteome</keyword>